<protein>
    <submittedName>
        <fullName evidence="1">Uncharacterized protein</fullName>
    </submittedName>
</protein>
<name>A0A2P5CIG0_PARAD</name>
<proteinExistence type="predicted"/>
<dbReference type="Proteomes" id="UP000237105">
    <property type="component" value="Unassembled WGS sequence"/>
</dbReference>
<organism evidence="1 2">
    <name type="scientific">Parasponia andersonii</name>
    <name type="common">Sponia andersonii</name>
    <dbReference type="NCBI Taxonomy" id="3476"/>
    <lineage>
        <taxon>Eukaryota</taxon>
        <taxon>Viridiplantae</taxon>
        <taxon>Streptophyta</taxon>
        <taxon>Embryophyta</taxon>
        <taxon>Tracheophyta</taxon>
        <taxon>Spermatophyta</taxon>
        <taxon>Magnoliopsida</taxon>
        <taxon>eudicotyledons</taxon>
        <taxon>Gunneridae</taxon>
        <taxon>Pentapetalae</taxon>
        <taxon>rosids</taxon>
        <taxon>fabids</taxon>
        <taxon>Rosales</taxon>
        <taxon>Cannabaceae</taxon>
        <taxon>Parasponia</taxon>
    </lineage>
</organism>
<dbReference type="EMBL" id="JXTB01000126">
    <property type="protein sequence ID" value="PON60830.1"/>
    <property type="molecule type" value="Genomic_DNA"/>
</dbReference>
<evidence type="ECO:0000313" key="2">
    <source>
        <dbReference type="Proteomes" id="UP000237105"/>
    </source>
</evidence>
<feature type="non-terminal residue" evidence="1">
    <location>
        <position position="60"/>
    </location>
</feature>
<accession>A0A2P5CIG0</accession>
<sequence length="60" mass="6893">MKGKERKGKERTRFDTSVGLGVGSYTGVEMVMWDPKALHRRSCWCILHWMTDDAITIAVH</sequence>
<comment type="caution">
    <text evidence="1">The sequence shown here is derived from an EMBL/GenBank/DDBJ whole genome shotgun (WGS) entry which is preliminary data.</text>
</comment>
<evidence type="ECO:0000313" key="1">
    <source>
        <dbReference type="EMBL" id="PON60830.1"/>
    </source>
</evidence>
<keyword evidence="2" id="KW-1185">Reference proteome</keyword>
<gene>
    <name evidence="1" type="ORF">PanWU01x14_149590</name>
</gene>
<dbReference type="AlphaFoldDB" id="A0A2P5CIG0"/>
<reference evidence="2" key="1">
    <citation type="submission" date="2016-06" db="EMBL/GenBank/DDBJ databases">
        <title>Parallel loss of symbiosis genes in relatives of nitrogen-fixing non-legume Parasponia.</title>
        <authorList>
            <person name="Van Velzen R."/>
            <person name="Holmer R."/>
            <person name="Bu F."/>
            <person name="Rutten L."/>
            <person name="Van Zeijl A."/>
            <person name="Liu W."/>
            <person name="Santuari L."/>
            <person name="Cao Q."/>
            <person name="Sharma T."/>
            <person name="Shen D."/>
            <person name="Roswanjaya Y."/>
            <person name="Wardhani T."/>
            <person name="Kalhor M.S."/>
            <person name="Jansen J."/>
            <person name="Van den Hoogen J."/>
            <person name="Gungor B."/>
            <person name="Hartog M."/>
            <person name="Hontelez J."/>
            <person name="Verver J."/>
            <person name="Yang W.-C."/>
            <person name="Schijlen E."/>
            <person name="Repin R."/>
            <person name="Schilthuizen M."/>
            <person name="Schranz E."/>
            <person name="Heidstra R."/>
            <person name="Miyata K."/>
            <person name="Fedorova E."/>
            <person name="Kohlen W."/>
            <person name="Bisseling T."/>
            <person name="Smit S."/>
            <person name="Geurts R."/>
        </authorList>
    </citation>
    <scope>NUCLEOTIDE SEQUENCE [LARGE SCALE GENOMIC DNA]</scope>
    <source>
        <strain evidence="2">cv. WU1-14</strain>
    </source>
</reference>